<protein>
    <submittedName>
        <fullName evidence="2">Chromosomal replication initiator DnaA</fullName>
    </submittedName>
</protein>
<dbReference type="SUPFAM" id="SSF52540">
    <property type="entry name" value="P-loop containing nucleoside triphosphate hydrolases"/>
    <property type="match status" value="1"/>
</dbReference>
<organism evidence="2 3">
    <name type="scientific">Sabulicella glaciei</name>
    <dbReference type="NCBI Taxonomy" id="2984948"/>
    <lineage>
        <taxon>Bacteria</taxon>
        <taxon>Pseudomonadati</taxon>
        <taxon>Pseudomonadota</taxon>
        <taxon>Alphaproteobacteria</taxon>
        <taxon>Acetobacterales</taxon>
        <taxon>Acetobacteraceae</taxon>
        <taxon>Sabulicella</taxon>
    </lineage>
</organism>
<evidence type="ECO:0000313" key="3">
    <source>
        <dbReference type="Proteomes" id="UP001526430"/>
    </source>
</evidence>
<gene>
    <name evidence="2" type="ORF">OF850_00520</name>
</gene>
<accession>A0ABT3NQF2</accession>
<dbReference type="InterPro" id="IPR027417">
    <property type="entry name" value="P-loop_NTPase"/>
</dbReference>
<keyword evidence="3" id="KW-1185">Reference proteome</keyword>
<evidence type="ECO:0000313" key="2">
    <source>
        <dbReference type="EMBL" id="MCW8084098.1"/>
    </source>
</evidence>
<dbReference type="Gene3D" id="3.40.50.300">
    <property type="entry name" value="P-loop containing nucleotide triphosphate hydrolases"/>
    <property type="match status" value="2"/>
</dbReference>
<feature type="region of interest" description="Disordered" evidence="1">
    <location>
        <begin position="216"/>
        <end position="235"/>
    </location>
</feature>
<sequence>MSQLVLPIFPPAAFREEEFIADGSNEAALRWLEAPDRWPNRRLVLAGPLGTGKTHLLHIMAARHGWDLRDGPALRGLPPAPRRGVALDDADMPGDEAALFHLVNACAEAGHPLLMAAPRPPASWPVRLPDLRSRLAASGLATLEEPSDALLEALFRKQLSERQLQLDPAVLAAVRLRLPRSAAAVAEAAARLDRASLAAGRLSRPIALAAIAPLAADDDPETTGSDPVRQGPALL</sequence>
<evidence type="ECO:0000256" key="1">
    <source>
        <dbReference type="SAM" id="MobiDB-lite"/>
    </source>
</evidence>
<dbReference type="PANTHER" id="PTHR30050:SF5">
    <property type="entry name" value="DNAA REGULATORY INACTIVATOR HDA"/>
    <property type="match status" value="1"/>
</dbReference>
<dbReference type="Gene3D" id="1.10.8.60">
    <property type="match status" value="1"/>
</dbReference>
<name>A0ABT3NQF2_9PROT</name>
<reference evidence="2 3" key="1">
    <citation type="submission" date="2022-10" db="EMBL/GenBank/DDBJ databases">
        <title>Roseococcus glaciei nov., sp. nov., isolated from glacier.</title>
        <authorList>
            <person name="Liu Q."/>
            <person name="Xin Y.-H."/>
        </authorList>
    </citation>
    <scope>NUCLEOTIDE SEQUENCE [LARGE SCALE GENOMIC DNA]</scope>
    <source>
        <strain evidence="2 3">MDT2-1-1</strain>
    </source>
</reference>
<comment type="caution">
    <text evidence="2">The sequence shown here is derived from an EMBL/GenBank/DDBJ whole genome shotgun (WGS) entry which is preliminary data.</text>
</comment>
<dbReference type="Proteomes" id="UP001526430">
    <property type="component" value="Unassembled WGS sequence"/>
</dbReference>
<dbReference type="EMBL" id="JAPFQI010000001">
    <property type="protein sequence ID" value="MCW8084098.1"/>
    <property type="molecule type" value="Genomic_DNA"/>
</dbReference>
<dbReference type="PANTHER" id="PTHR30050">
    <property type="entry name" value="CHROMOSOMAL REPLICATION INITIATOR PROTEIN DNAA"/>
    <property type="match status" value="1"/>
</dbReference>
<dbReference type="RefSeq" id="WP_301587710.1">
    <property type="nucleotide sequence ID" value="NZ_JAPFQI010000001.1"/>
</dbReference>
<proteinExistence type="predicted"/>